<dbReference type="EMBL" id="BAABHK010000024">
    <property type="protein sequence ID" value="GAA4638885.1"/>
    <property type="molecule type" value="Genomic_DNA"/>
</dbReference>
<evidence type="ECO:0000256" key="2">
    <source>
        <dbReference type="ARBA" id="ARBA00023157"/>
    </source>
</evidence>
<dbReference type="SUPFAM" id="SSF50494">
    <property type="entry name" value="Trypsin-like serine proteases"/>
    <property type="match status" value="1"/>
</dbReference>
<feature type="chain" id="PRO_5045670590" evidence="3">
    <location>
        <begin position="30"/>
        <end position="257"/>
    </location>
</feature>
<gene>
    <name evidence="5" type="ORF">GCM10023196_098370</name>
</gene>
<keyword evidence="5" id="KW-0645">Protease</keyword>
<dbReference type="GO" id="GO:0008233">
    <property type="term" value="F:peptidase activity"/>
    <property type="evidence" value="ECO:0007669"/>
    <property type="project" value="UniProtKB-KW"/>
</dbReference>
<evidence type="ECO:0000256" key="1">
    <source>
        <dbReference type="ARBA" id="ARBA00007664"/>
    </source>
</evidence>
<dbReference type="CDD" id="cd00190">
    <property type="entry name" value="Tryp_SPc"/>
    <property type="match status" value="1"/>
</dbReference>
<dbReference type="InterPro" id="IPR009003">
    <property type="entry name" value="Peptidase_S1_PA"/>
</dbReference>
<keyword evidence="5" id="KW-0378">Hydrolase</keyword>
<feature type="signal peptide" evidence="3">
    <location>
        <begin position="1"/>
        <end position="29"/>
    </location>
</feature>
<dbReference type="SMART" id="SM00020">
    <property type="entry name" value="Tryp_SPc"/>
    <property type="match status" value="1"/>
</dbReference>
<accession>A0ABP8UUL4</accession>
<dbReference type="InterPro" id="IPR050430">
    <property type="entry name" value="Peptidase_S1"/>
</dbReference>
<dbReference type="InterPro" id="IPR001314">
    <property type="entry name" value="Peptidase_S1A"/>
</dbReference>
<keyword evidence="6" id="KW-1185">Reference proteome</keyword>
<keyword evidence="2" id="KW-1015">Disulfide bond</keyword>
<feature type="domain" description="Peptidase S1" evidence="4">
    <location>
        <begin position="30"/>
        <end position="257"/>
    </location>
</feature>
<dbReference type="Gene3D" id="2.40.10.10">
    <property type="entry name" value="Trypsin-like serine proteases"/>
    <property type="match status" value="2"/>
</dbReference>
<name>A0ABP8UUL4_9ACTN</name>
<dbReference type="PANTHER" id="PTHR24276:SF98">
    <property type="entry name" value="FI18310P1-RELATED"/>
    <property type="match status" value="1"/>
</dbReference>
<dbReference type="PANTHER" id="PTHR24276">
    <property type="entry name" value="POLYSERASE-RELATED"/>
    <property type="match status" value="1"/>
</dbReference>
<dbReference type="RefSeq" id="WP_345442447.1">
    <property type="nucleotide sequence ID" value="NZ_BAABHK010000024.1"/>
</dbReference>
<reference evidence="6" key="1">
    <citation type="journal article" date="2019" name="Int. J. Syst. Evol. Microbiol.">
        <title>The Global Catalogue of Microorganisms (GCM) 10K type strain sequencing project: providing services to taxonomists for standard genome sequencing and annotation.</title>
        <authorList>
            <consortium name="The Broad Institute Genomics Platform"/>
            <consortium name="The Broad Institute Genome Sequencing Center for Infectious Disease"/>
            <person name="Wu L."/>
            <person name="Ma J."/>
        </authorList>
    </citation>
    <scope>NUCLEOTIDE SEQUENCE [LARGE SCALE GENOMIC DNA]</scope>
    <source>
        <strain evidence="6">JCM 17939</strain>
    </source>
</reference>
<dbReference type="InterPro" id="IPR001254">
    <property type="entry name" value="Trypsin_dom"/>
</dbReference>
<comment type="caution">
    <text evidence="5">The sequence shown here is derived from an EMBL/GenBank/DDBJ whole genome shotgun (WGS) entry which is preliminary data.</text>
</comment>
<dbReference type="PROSITE" id="PS00134">
    <property type="entry name" value="TRYPSIN_HIS"/>
    <property type="match status" value="1"/>
</dbReference>
<dbReference type="PROSITE" id="PS50240">
    <property type="entry name" value="TRYPSIN_DOM"/>
    <property type="match status" value="1"/>
</dbReference>
<dbReference type="InterPro" id="IPR043504">
    <property type="entry name" value="Peptidase_S1_PA_chymotrypsin"/>
</dbReference>
<dbReference type="Pfam" id="PF00089">
    <property type="entry name" value="Trypsin"/>
    <property type="match status" value="1"/>
</dbReference>
<organism evidence="5 6">
    <name type="scientific">Actinoallomurus vinaceus</name>
    <dbReference type="NCBI Taxonomy" id="1080074"/>
    <lineage>
        <taxon>Bacteria</taxon>
        <taxon>Bacillati</taxon>
        <taxon>Actinomycetota</taxon>
        <taxon>Actinomycetes</taxon>
        <taxon>Streptosporangiales</taxon>
        <taxon>Thermomonosporaceae</taxon>
        <taxon>Actinoallomurus</taxon>
    </lineage>
</organism>
<proteinExistence type="inferred from homology"/>
<protein>
    <submittedName>
        <fullName evidence="5">Serine protease</fullName>
    </submittedName>
</protein>
<evidence type="ECO:0000313" key="5">
    <source>
        <dbReference type="EMBL" id="GAA4638885.1"/>
    </source>
</evidence>
<evidence type="ECO:0000313" key="6">
    <source>
        <dbReference type="Proteomes" id="UP001501442"/>
    </source>
</evidence>
<evidence type="ECO:0000259" key="4">
    <source>
        <dbReference type="PROSITE" id="PS50240"/>
    </source>
</evidence>
<sequence length="257" mass="27092">MPLFPRRLAAVVLSALALCAGLVAPSANAVVGGSLATPPSWLAAIGTPAFLIRPSGQFCGGVLVASDKVVTAAHCVSFLRQVPSLLSAVFGRADLSKKDGEAVRITKIWVHPGFRETSFQGETVEHNDVAVLTLARPVNRLPLPLIGRYGTYPPGANARVLGWGTTSERDLFNARLREATIPIAPDARCTKAYGRDAFEAKGMVCAGSPRADTCEFDSGGPLILEGRLAGLTSWAYGCARPGYPGVYTRLSAFTLPL</sequence>
<evidence type="ECO:0000256" key="3">
    <source>
        <dbReference type="SAM" id="SignalP"/>
    </source>
</evidence>
<dbReference type="PRINTS" id="PR00722">
    <property type="entry name" value="CHYMOTRYPSIN"/>
</dbReference>
<comment type="similarity">
    <text evidence="1">Belongs to the peptidase S1 family.</text>
</comment>
<dbReference type="Proteomes" id="UP001501442">
    <property type="component" value="Unassembled WGS sequence"/>
</dbReference>
<keyword evidence="3" id="KW-0732">Signal</keyword>
<dbReference type="GO" id="GO:0006508">
    <property type="term" value="P:proteolysis"/>
    <property type="evidence" value="ECO:0007669"/>
    <property type="project" value="UniProtKB-KW"/>
</dbReference>
<dbReference type="InterPro" id="IPR018114">
    <property type="entry name" value="TRYPSIN_HIS"/>
</dbReference>